<sequence length="77" mass="9253">MDIEYTMTMILENGEPERVYLPQEQLKYIFEHMEIGTHVWTTNNYYQTGKLIYKDFRGEIAHLLISVPDQDSKKSYF</sequence>
<gene>
    <name evidence="1" type="ORF">H0H12_28695</name>
</gene>
<dbReference type="Proteomes" id="UP000510934">
    <property type="component" value="Chromosome"/>
</dbReference>
<dbReference type="RefSeq" id="WP_143999436.1">
    <property type="nucleotide sequence ID" value="NZ_CP059052.1"/>
</dbReference>
<name>A0A7D6A196_PSEPU</name>
<dbReference type="EMBL" id="CP059052">
    <property type="protein sequence ID" value="QLJ14338.1"/>
    <property type="molecule type" value="Genomic_DNA"/>
</dbReference>
<proteinExistence type="predicted"/>
<accession>A0A7D6A196</accession>
<evidence type="ECO:0000313" key="1">
    <source>
        <dbReference type="EMBL" id="QLJ14338.1"/>
    </source>
</evidence>
<reference evidence="1 2" key="1">
    <citation type="journal article" date="2009" name="Mikrobiologiia">
        <title>[Phenanthren biodegradation and interaction of Pseudomonas putida BS3701 and Burkholderia sp.BS3702 in plant rhizosphere].</title>
        <authorList>
            <person name="Ovchinnikova A.A."/>
            <person name="Vetrova A.A."/>
            <person name="Filonov A.E."/>
            <person name="Boronin A.M."/>
        </authorList>
    </citation>
    <scope>NUCLEOTIDE SEQUENCE [LARGE SCALE GENOMIC DNA]</scope>
    <source>
        <strain evidence="1 2">BS3701</strain>
    </source>
</reference>
<evidence type="ECO:0000313" key="2">
    <source>
        <dbReference type="Proteomes" id="UP000510934"/>
    </source>
</evidence>
<protein>
    <submittedName>
        <fullName evidence="1">Uncharacterized protein</fullName>
    </submittedName>
</protein>
<organism evidence="1 2">
    <name type="scientific">Pseudomonas putida</name>
    <name type="common">Arthrobacter siderocapsulatus</name>
    <dbReference type="NCBI Taxonomy" id="303"/>
    <lineage>
        <taxon>Bacteria</taxon>
        <taxon>Pseudomonadati</taxon>
        <taxon>Pseudomonadota</taxon>
        <taxon>Gammaproteobacteria</taxon>
        <taxon>Pseudomonadales</taxon>
        <taxon>Pseudomonadaceae</taxon>
        <taxon>Pseudomonas</taxon>
    </lineage>
</organism>
<dbReference type="AlphaFoldDB" id="A0A7D6A196"/>